<gene>
    <name evidence="2" type="ORF">AB4566_20080</name>
</gene>
<evidence type="ECO:0000259" key="1">
    <source>
        <dbReference type="Pfam" id="PF13590"/>
    </source>
</evidence>
<dbReference type="Pfam" id="PF13590">
    <property type="entry name" value="DUF4136"/>
    <property type="match status" value="1"/>
</dbReference>
<feature type="domain" description="DUF4136" evidence="1">
    <location>
        <begin position="56"/>
        <end position="198"/>
    </location>
</feature>
<protein>
    <submittedName>
        <fullName evidence="2">DUF4136 domain-containing protein</fullName>
    </submittedName>
</protein>
<name>A0ABV4NGI0_9VIBR</name>
<dbReference type="RefSeq" id="WP_372268134.1">
    <property type="nucleotide sequence ID" value="NZ_JBFRUW010000092.1"/>
</dbReference>
<dbReference type="EMBL" id="JBFRUW010000092">
    <property type="protein sequence ID" value="MFA0570565.1"/>
    <property type="molecule type" value="Genomic_DNA"/>
</dbReference>
<accession>A0ABV4NGI0</accession>
<dbReference type="InterPro" id="IPR025411">
    <property type="entry name" value="DUF4136"/>
</dbReference>
<reference evidence="2 3" key="1">
    <citation type="journal article" date="2024" name="ISME J.">
        <title>Tailless and filamentous prophages are predominant in marine Vibrio.</title>
        <authorList>
            <person name="Steensen K."/>
            <person name="Seneca J."/>
            <person name="Bartlau N."/>
            <person name="Yu X.A."/>
            <person name="Hussain F.A."/>
            <person name="Polz M.F."/>
        </authorList>
    </citation>
    <scope>NUCLEOTIDE SEQUENCE [LARGE SCALE GENOMIC DNA]</scope>
    <source>
        <strain evidence="2 3">10N.222.51.A1</strain>
    </source>
</reference>
<dbReference type="PROSITE" id="PS51257">
    <property type="entry name" value="PROKAR_LIPOPROTEIN"/>
    <property type="match status" value="1"/>
</dbReference>
<proteinExistence type="predicted"/>
<sequence length="200" mass="22161">MLKSNVCNLKLSQLGICKSLILGGLSLSLLACTTVEKPRVNDYGVVTSGDFTFMEKGIKTYSWHSTSNKAYLSSKYNQTQVTDLVRQSIQKELSAHGFQLKENNVVGDMVVGFGLTEESILSDEQIFEAIKLSTGVPFYDGDGKLAEKGSMYIFIMVPNNAVPQWQAFAQAALKDGNEIGETKNRLDHFIQKLFKTLPHI</sequence>
<comment type="caution">
    <text evidence="2">The sequence shown here is derived from an EMBL/GenBank/DDBJ whole genome shotgun (WGS) entry which is preliminary data.</text>
</comment>
<evidence type="ECO:0000313" key="2">
    <source>
        <dbReference type="EMBL" id="MFA0570565.1"/>
    </source>
</evidence>
<organism evidence="2 3">
    <name type="scientific">Vibrio gallaecicus</name>
    <dbReference type="NCBI Taxonomy" id="552386"/>
    <lineage>
        <taxon>Bacteria</taxon>
        <taxon>Pseudomonadati</taxon>
        <taxon>Pseudomonadota</taxon>
        <taxon>Gammaproteobacteria</taxon>
        <taxon>Vibrionales</taxon>
        <taxon>Vibrionaceae</taxon>
        <taxon>Vibrio</taxon>
    </lineage>
</organism>
<dbReference type="Proteomes" id="UP001570417">
    <property type="component" value="Unassembled WGS sequence"/>
</dbReference>
<evidence type="ECO:0000313" key="3">
    <source>
        <dbReference type="Proteomes" id="UP001570417"/>
    </source>
</evidence>
<keyword evidence="3" id="KW-1185">Reference proteome</keyword>